<name>A0ABN3A103_9ACTN</name>
<dbReference type="RefSeq" id="WP_344467955.1">
    <property type="nucleotide sequence ID" value="NZ_BAAANT010000032.1"/>
</dbReference>
<feature type="compositionally biased region" description="Low complexity" evidence="1">
    <location>
        <begin position="220"/>
        <end position="239"/>
    </location>
</feature>
<feature type="chain" id="PRO_5046415254" description="Lipoprotein" evidence="2">
    <location>
        <begin position="31"/>
        <end position="263"/>
    </location>
</feature>
<evidence type="ECO:0008006" key="5">
    <source>
        <dbReference type="Google" id="ProtNLM"/>
    </source>
</evidence>
<keyword evidence="2" id="KW-0732">Signal</keyword>
<feature type="region of interest" description="Disordered" evidence="1">
    <location>
        <begin position="53"/>
        <end position="84"/>
    </location>
</feature>
<dbReference type="EMBL" id="BAAANT010000032">
    <property type="protein sequence ID" value="GAA2151725.1"/>
    <property type="molecule type" value="Genomic_DNA"/>
</dbReference>
<comment type="caution">
    <text evidence="3">The sequence shown here is derived from an EMBL/GenBank/DDBJ whole genome shotgun (WGS) entry which is preliminary data.</text>
</comment>
<dbReference type="PROSITE" id="PS51257">
    <property type="entry name" value="PROKAR_LIPOPROTEIN"/>
    <property type="match status" value="1"/>
</dbReference>
<evidence type="ECO:0000313" key="3">
    <source>
        <dbReference type="EMBL" id="GAA2151725.1"/>
    </source>
</evidence>
<accession>A0ABN3A103</accession>
<reference evidence="3 4" key="1">
    <citation type="journal article" date="2019" name="Int. J. Syst. Evol. Microbiol.">
        <title>The Global Catalogue of Microorganisms (GCM) 10K type strain sequencing project: providing services to taxonomists for standard genome sequencing and annotation.</title>
        <authorList>
            <consortium name="The Broad Institute Genomics Platform"/>
            <consortium name="The Broad Institute Genome Sequencing Center for Infectious Disease"/>
            <person name="Wu L."/>
            <person name="Ma J."/>
        </authorList>
    </citation>
    <scope>NUCLEOTIDE SEQUENCE [LARGE SCALE GENOMIC DNA]</scope>
    <source>
        <strain evidence="3 4">JCM 14560</strain>
    </source>
</reference>
<organism evidence="3 4">
    <name type="scientific">Kitasatospora kazusensis</name>
    <dbReference type="NCBI Taxonomy" id="407974"/>
    <lineage>
        <taxon>Bacteria</taxon>
        <taxon>Bacillati</taxon>
        <taxon>Actinomycetota</taxon>
        <taxon>Actinomycetes</taxon>
        <taxon>Kitasatosporales</taxon>
        <taxon>Streptomycetaceae</taxon>
        <taxon>Kitasatospora</taxon>
    </lineage>
</organism>
<keyword evidence="4" id="KW-1185">Reference proteome</keyword>
<gene>
    <name evidence="3" type="ORF">GCM10009760_47440</name>
</gene>
<protein>
    <recommendedName>
        <fullName evidence="5">Lipoprotein</fullName>
    </recommendedName>
</protein>
<feature type="signal peptide" evidence="2">
    <location>
        <begin position="1"/>
        <end position="30"/>
    </location>
</feature>
<proteinExistence type="predicted"/>
<sequence>MRTWFSRTALGRGAVLAVLAVASVAGCSDAGQLHDAGPVRPVAVHPSPEPLWAAAVTTPTPTPEATAGRPAPSPVPGITVPGDDLRGVGARTVLAKDPALRSDERAALDGCPGCLVQPERYRDLGGDGREELITAVLTGSERAYLHVYALKEHGILPVLDIPVLPGFTADTVGQNLVVHEPNGPNTRTDTTYQWTAGVLAVVDRRIKGTDPAPGAPDCPPGTSVTPSAASPSAVPEGVATTDHPEPQVSGAPAARTPAPVRSP</sequence>
<dbReference type="Proteomes" id="UP001422759">
    <property type="component" value="Unassembled WGS sequence"/>
</dbReference>
<evidence type="ECO:0000313" key="4">
    <source>
        <dbReference type="Proteomes" id="UP001422759"/>
    </source>
</evidence>
<evidence type="ECO:0000256" key="2">
    <source>
        <dbReference type="SAM" id="SignalP"/>
    </source>
</evidence>
<feature type="region of interest" description="Disordered" evidence="1">
    <location>
        <begin position="207"/>
        <end position="263"/>
    </location>
</feature>
<feature type="compositionally biased region" description="Low complexity" evidence="1">
    <location>
        <begin position="53"/>
        <end position="70"/>
    </location>
</feature>
<evidence type="ECO:0000256" key="1">
    <source>
        <dbReference type="SAM" id="MobiDB-lite"/>
    </source>
</evidence>